<dbReference type="OrthoDB" id="293230at2759"/>
<dbReference type="PANTHER" id="PTHR40524:SF1">
    <property type="entry name" value="PEPTIDASE C39-LIKE DOMAIN-CONTAINING PROTEIN"/>
    <property type="match status" value="1"/>
</dbReference>
<dbReference type="Proteomes" id="UP000785679">
    <property type="component" value="Unassembled WGS sequence"/>
</dbReference>
<dbReference type="PANTHER" id="PTHR40524">
    <property type="entry name" value="PEPTIDASE_C39_2 DOMAIN-CONTAINING PROTEIN"/>
    <property type="match status" value="1"/>
</dbReference>
<reference evidence="2" key="1">
    <citation type="submission" date="2019-06" db="EMBL/GenBank/DDBJ databases">
        <authorList>
            <person name="Zheng W."/>
        </authorList>
    </citation>
    <scope>NUCLEOTIDE SEQUENCE</scope>
    <source>
        <strain evidence="2">QDHG01</strain>
    </source>
</reference>
<accession>A0A8J8P2G1</accession>
<comment type="caution">
    <text evidence="2">The sequence shown here is derived from an EMBL/GenBank/DDBJ whole genome shotgun (WGS) entry which is preliminary data.</text>
</comment>
<keyword evidence="3" id="KW-1185">Reference proteome</keyword>
<gene>
    <name evidence="2" type="ORF">FGO68_gene14701</name>
</gene>
<protein>
    <recommendedName>
        <fullName evidence="1">Peptidase C39-like domain-containing protein</fullName>
    </recommendedName>
</protein>
<proteinExistence type="predicted"/>
<organism evidence="2 3">
    <name type="scientific">Halteria grandinella</name>
    <dbReference type="NCBI Taxonomy" id="5974"/>
    <lineage>
        <taxon>Eukaryota</taxon>
        <taxon>Sar</taxon>
        <taxon>Alveolata</taxon>
        <taxon>Ciliophora</taxon>
        <taxon>Intramacronucleata</taxon>
        <taxon>Spirotrichea</taxon>
        <taxon>Stichotrichia</taxon>
        <taxon>Sporadotrichida</taxon>
        <taxon>Halteriidae</taxon>
        <taxon>Halteria</taxon>
    </lineage>
</organism>
<name>A0A8J8P2G1_HALGN</name>
<evidence type="ECO:0000259" key="1">
    <source>
        <dbReference type="Pfam" id="PF13529"/>
    </source>
</evidence>
<dbReference type="InterPro" id="IPR039564">
    <property type="entry name" value="Peptidase_C39-like"/>
</dbReference>
<dbReference type="EMBL" id="RRYP01002565">
    <property type="protein sequence ID" value="TNV84640.1"/>
    <property type="molecule type" value="Genomic_DNA"/>
</dbReference>
<feature type="domain" description="Peptidase C39-like" evidence="1">
    <location>
        <begin position="2"/>
        <end position="143"/>
    </location>
</feature>
<evidence type="ECO:0000313" key="3">
    <source>
        <dbReference type="Proteomes" id="UP000785679"/>
    </source>
</evidence>
<dbReference type="Pfam" id="PF13529">
    <property type="entry name" value="Peptidase_C39_2"/>
    <property type="match status" value="1"/>
</dbReference>
<evidence type="ECO:0000313" key="2">
    <source>
        <dbReference type="EMBL" id="TNV84640.1"/>
    </source>
</evidence>
<dbReference type="AlphaFoldDB" id="A0A8J8P2G1"/>
<sequence length="179" mass="20020">MYPLFKQCDPAWGDNPLGVSGDRTVCQSGCLVSSVAMALNDCSIMLPVNEEELAANPGTLNSWLKVNNGFEDGFGFNWTSIDTLGFVWEKFSQNATELQEAHDMDKKIFLHVRNLDHYVLMTGYSKGSLPNNLDSVFFVNDPNHDVNYYTATEVIKGEASIYTVNETITCHTNTTRTLY</sequence>